<feature type="transmembrane region" description="Helical" evidence="1">
    <location>
        <begin position="63"/>
        <end position="80"/>
    </location>
</feature>
<dbReference type="EMBL" id="JARBJD010000206">
    <property type="protein sequence ID" value="KAK2947246.1"/>
    <property type="molecule type" value="Genomic_DNA"/>
</dbReference>
<name>A0ABQ9XTI5_9EUKA</name>
<evidence type="ECO:0000313" key="8">
    <source>
        <dbReference type="Proteomes" id="UP001281761"/>
    </source>
</evidence>
<accession>A0ABQ9XTI5</accession>
<gene>
    <name evidence="4" type="ORF">BLNAU_10279</name>
    <name evidence="3" type="ORF">BLNAU_17807</name>
    <name evidence="7" type="ORF">BLNAU_5279</name>
    <name evidence="6" type="ORF">BLNAU_5447</name>
    <name evidence="5" type="ORF">BLNAU_5928</name>
</gene>
<feature type="chain" id="PRO_5045031300" evidence="2">
    <location>
        <begin position="30"/>
        <end position="172"/>
    </location>
</feature>
<feature type="transmembrane region" description="Helical" evidence="1">
    <location>
        <begin position="86"/>
        <end position="104"/>
    </location>
</feature>
<keyword evidence="1" id="KW-0812">Transmembrane</keyword>
<evidence type="ECO:0000313" key="3">
    <source>
        <dbReference type="EMBL" id="KAK2947246.1"/>
    </source>
</evidence>
<evidence type="ECO:0000313" key="6">
    <source>
        <dbReference type="EMBL" id="KAK2959670.1"/>
    </source>
</evidence>
<dbReference type="EMBL" id="JARBJD010000032">
    <property type="protein sequence ID" value="KAK2959133.1"/>
    <property type="molecule type" value="Genomic_DNA"/>
</dbReference>
<organism evidence="4 8">
    <name type="scientific">Blattamonas nauphoetae</name>
    <dbReference type="NCBI Taxonomy" id="2049346"/>
    <lineage>
        <taxon>Eukaryota</taxon>
        <taxon>Metamonada</taxon>
        <taxon>Preaxostyla</taxon>
        <taxon>Oxymonadida</taxon>
        <taxon>Blattamonas</taxon>
    </lineage>
</organism>
<dbReference type="EMBL" id="JARBJD010000074">
    <property type="protein sequence ID" value="KAK2954794.1"/>
    <property type="molecule type" value="Genomic_DNA"/>
</dbReference>
<keyword evidence="8" id="KW-1185">Reference proteome</keyword>
<evidence type="ECO:0000256" key="2">
    <source>
        <dbReference type="SAM" id="SignalP"/>
    </source>
</evidence>
<feature type="signal peptide" evidence="2">
    <location>
        <begin position="1"/>
        <end position="29"/>
    </location>
</feature>
<comment type="caution">
    <text evidence="4">The sequence shown here is derived from an EMBL/GenBank/DDBJ whole genome shotgun (WGS) entry which is preliminary data.</text>
</comment>
<dbReference type="EMBL" id="JARBJD010000027">
    <property type="protein sequence ID" value="KAK2959790.1"/>
    <property type="molecule type" value="Genomic_DNA"/>
</dbReference>
<evidence type="ECO:0000313" key="4">
    <source>
        <dbReference type="EMBL" id="KAK2954794.1"/>
    </source>
</evidence>
<keyword evidence="1" id="KW-0472">Membrane</keyword>
<evidence type="ECO:0000313" key="5">
    <source>
        <dbReference type="EMBL" id="KAK2959133.1"/>
    </source>
</evidence>
<protein>
    <submittedName>
        <fullName evidence="4">Uncharacterized protein</fullName>
    </submittedName>
</protein>
<reference evidence="4 8" key="1">
    <citation type="journal article" date="2022" name="bioRxiv">
        <title>Genomics of Preaxostyla Flagellates Illuminates Evolutionary Transitions and the Path Towards Mitochondrial Loss.</title>
        <authorList>
            <person name="Novak L.V.F."/>
            <person name="Treitli S.C."/>
            <person name="Pyrih J."/>
            <person name="Halakuc P."/>
            <person name="Pipaliya S.V."/>
            <person name="Vacek V."/>
            <person name="Brzon O."/>
            <person name="Soukal P."/>
            <person name="Eme L."/>
            <person name="Dacks J.B."/>
            <person name="Karnkowska A."/>
            <person name="Elias M."/>
            <person name="Hampl V."/>
        </authorList>
    </citation>
    <scope>NUCLEOTIDE SEQUENCE [LARGE SCALE GENOMIC DNA]</scope>
    <source>
        <strain evidence="4">NAU3</strain>
        <tissue evidence="4">Gut</tissue>
    </source>
</reference>
<evidence type="ECO:0000313" key="7">
    <source>
        <dbReference type="EMBL" id="KAK2959790.1"/>
    </source>
</evidence>
<sequence>MTQQRAHVQRIPLLLQLLALPLFFNFERQERRRVDISVSRDQRLNKLRRIGKRIEEKQCRRRIVERMNTIAVFLLLFLPAKTDTRFAGSADGLLVSSLLFLLFFDVFVDRYSAAGCAELMAGTTKEVLSLRMSLGSAIGIDTGGVRKDSAASFVSCRRCNPPAAPFPPSVPE</sequence>
<evidence type="ECO:0000256" key="1">
    <source>
        <dbReference type="SAM" id="Phobius"/>
    </source>
</evidence>
<keyword evidence="1" id="KW-1133">Transmembrane helix</keyword>
<keyword evidence="2" id="KW-0732">Signal</keyword>
<dbReference type="Proteomes" id="UP001281761">
    <property type="component" value="Unassembled WGS sequence"/>
</dbReference>
<dbReference type="EMBL" id="JARBJD010000028">
    <property type="protein sequence ID" value="KAK2959670.1"/>
    <property type="molecule type" value="Genomic_DNA"/>
</dbReference>
<proteinExistence type="predicted"/>